<sequence>MDIRQVVGMKHGKNFGLEISAIASSQFRRMTNWEKFHVGIHQHYLYDPDDPAIADLLEDMATKEVVDIEQKEGGTQLKLLVTFEDEGQALFKPMRRMETSTTFTLNSHQLFLGYFLTSPDGNGDDQGRWGRGRRQKPELRCYPNPERTISWRRVCLEQTLRWPCRQFALNSELGDDRVDESRRHRQYSPLVHGGAHLHEAGLLIPPVTVRQVPAQHGDATDHFYFADFERHHAEIAAFHLDRKETFRREHVNNDSCATVRCEQDKNLDSDVTGRTEITPGGHVTTACTSVA</sequence>
<dbReference type="GO" id="GO:0016773">
    <property type="term" value="F:phosphotransferase activity, alcohol group as acceptor"/>
    <property type="evidence" value="ECO:0007669"/>
    <property type="project" value="TreeGrafter"/>
</dbReference>
<dbReference type="EMBL" id="PZQS01000001">
    <property type="protein sequence ID" value="PVD38227.1"/>
    <property type="molecule type" value="Genomic_DNA"/>
</dbReference>
<dbReference type="GO" id="GO:0005524">
    <property type="term" value="F:ATP binding"/>
    <property type="evidence" value="ECO:0007669"/>
    <property type="project" value="UniProtKB-KW"/>
</dbReference>
<organism evidence="2 3">
    <name type="scientific">Pomacea canaliculata</name>
    <name type="common">Golden apple snail</name>
    <dbReference type="NCBI Taxonomy" id="400727"/>
    <lineage>
        <taxon>Eukaryota</taxon>
        <taxon>Metazoa</taxon>
        <taxon>Spiralia</taxon>
        <taxon>Lophotrochozoa</taxon>
        <taxon>Mollusca</taxon>
        <taxon>Gastropoda</taxon>
        <taxon>Caenogastropoda</taxon>
        <taxon>Architaenioglossa</taxon>
        <taxon>Ampullarioidea</taxon>
        <taxon>Ampullariidae</taxon>
        <taxon>Pomacea</taxon>
    </lineage>
</organism>
<dbReference type="GO" id="GO:0005794">
    <property type="term" value="C:Golgi apparatus"/>
    <property type="evidence" value="ECO:0007669"/>
    <property type="project" value="TreeGrafter"/>
</dbReference>
<comment type="caution">
    <text evidence="2">The sequence shown here is derived from an EMBL/GenBank/DDBJ whole genome shotgun (WGS) entry which is preliminary data.</text>
</comment>
<evidence type="ECO:0000313" key="3">
    <source>
        <dbReference type="Proteomes" id="UP000245119"/>
    </source>
</evidence>
<keyword evidence="3" id="KW-1185">Reference proteome</keyword>
<protein>
    <submittedName>
        <fullName evidence="2">Uncharacterized protein</fullName>
    </submittedName>
</protein>
<keyword evidence="1" id="KW-0067">ATP-binding</keyword>
<name>A0A2T7PXW5_POMCA</name>
<dbReference type="InterPro" id="IPR024869">
    <property type="entry name" value="FAM20"/>
</dbReference>
<proteinExistence type="predicted"/>
<dbReference type="STRING" id="400727.A0A2T7PXW5"/>
<gene>
    <name evidence="2" type="ORF">C0Q70_00838</name>
</gene>
<accession>A0A2T7PXW5</accession>
<feature type="binding site" evidence="1">
    <location>
        <position position="76"/>
    </location>
    <ligand>
        <name>ATP</name>
        <dbReference type="ChEBI" id="CHEBI:30616"/>
    </ligand>
</feature>
<dbReference type="PANTHER" id="PTHR12450:SF22">
    <property type="entry name" value="EXTRACELLULAR SERINE_THREONINE PROTEIN CG31145"/>
    <property type="match status" value="1"/>
</dbReference>
<feature type="binding site" evidence="1">
    <location>
        <position position="92"/>
    </location>
    <ligand>
        <name>ATP</name>
        <dbReference type="ChEBI" id="CHEBI:30616"/>
    </ligand>
</feature>
<dbReference type="Proteomes" id="UP000245119">
    <property type="component" value="Linkage Group LG1"/>
</dbReference>
<evidence type="ECO:0000313" key="2">
    <source>
        <dbReference type="EMBL" id="PVD38227.1"/>
    </source>
</evidence>
<keyword evidence="1" id="KW-0547">Nucleotide-binding</keyword>
<dbReference type="PANTHER" id="PTHR12450">
    <property type="entry name" value="DENTIN MATRIX PROTEIN 4 PROTEIN FAM20"/>
    <property type="match status" value="1"/>
</dbReference>
<dbReference type="AlphaFoldDB" id="A0A2T7PXW5"/>
<dbReference type="OrthoDB" id="8583677at2759"/>
<evidence type="ECO:0000256" key="1">
    <source>
        <dbReference type="PIRSR" id="PIRSR624869-2"/>
    </source>
</evidence>
<reference evidence="2 3" key="1">
    <citation type="submission" date="2018-04" db="EMBL/GenBank/DDBJ databases">
        <title>The genome of golden apple snail Pomacea canaliculata provides insight into stress tolerance and invasive adaptation.</title>
        <authorList>
            <person name="Liu C."/>
            <person name="Liu B."/>
            <person name="Ren Y."/>
            <person name="Zhang Y."/>
            <person name="Wang H."/>
            <person name="Li S."/>
            <person name="Jiang F."/>
            <person name="Yin L."/>
            <person name="Zhang G."/>
            <person name="Qian W."/>
            <person name="Fan W."/>
        </authorList>
    </citation>
    <scope>NUCLEOTIDE SEQUENCE [LARGE SCALE GENOMIC DNA]</scope>
    <source>
        <strain evidence="2">SZHN2017</strain>
        <tissue evidence="2">Muscle</tissue>
    </source>
</reference>